<reference evidence="1" key="1">
    <citation type="journal article" date="2021" name="Proc. Natl. Acad. Sci. U.S.A.">
        <title>A Catalog of Tens of Thousands of Viruses from Human Metagenomes Reveals Hidden Associations with Chronic Diseases.</title>
        <authorList>
            <person name="Tisza M.J."/>
            <person name="Buck C.B."/>
        </authorList>
    </citation>
    <scope>NUCLEOTIDE SEQUENCE</scope>
    <source>
        <strain evidence="1">CtlNl18</strain>
    </source>
</reference>
<dbReference type="Gene3D" id="1.20.5.340">
    <property type="match status" value="1"/>
</dbReference>
<accession>A0A8S5T3N7</accession>
<name>A0A8S5T3N7_9CAUD</name>
<dbReference type="Gene3D" id="3.80.10.10">
    <property type="entry name" value="Ribonuclease Inhibitor"/>
    <property type="match status" value="1"/>
</dbReference>
<sequence>MSFKDAKRKAMAVSSEVMTLASVDDGIAVYSEDDYEYVNGYSRVNHSDEKYSTVDEMKNITMDSSQINITQEDNSQYIPFRMPRYYDGIDLSMMNIFIRYSRSTSSNEGYTSEVVNVQRNSQYIRFGWLVTQTITSQVGDIRFQIEATGNVNKTAADGQVSSIQYKWMTKPVGKISIIQGLVGSNSEIEVVPGGGEWQTYENRIIGYVNEAKQAADSVNGLTSRVSTLETKTDQLTTDLNNDKNNLANNYYTKTQTDTKISDSLKPINAAINAIDSLANLDASYDSKSGKLTLKDKKKNKDLASVTINGLANLSVTYTAVDGAGQLTFMNGSSKMFDVNIGSIDPSAEWVTTNITPITTDVKALKESSNTHDTKIKALEDSNKTLTGKVSTNETSISDLKKVTADIPQLKNDVTQVTNDISVVKKNVSDNKTDIDNLGKSIDTIEGEIEELKNNPAASEYDVDYSDEGVFSWIKDGETLKTFTIKGGGGGGSETTTITIERKNPETATGIFLLGDKAVIEYSWSSVDNQGDATGVGTATWKVDNTTVASSSVGQGLNKIDLTEYLKVGTNNIRLTIVDSFGTLSSKTWTISIVEFKLESTFDETLFYSDEVSFRYTPYGNINKTIHFIFDGRELDSVNTSSSGRQLSYTLPKQTHGAHLLKVYMTANVNNQDIQSPTIIKDIIWVDPDDRTPIIGCSMPEFTTKQYHATNIPYVVYDPDHNPATVKLAVDGNTVSTLSVNRTVQTWSYKSSDVGNHDLTISCRKVTKILKANIEKLDIDVEPVTANLEFDFNPTGYSNSDENRLWKDKTHTDIAMTVSDNFDWSNGGYQIDSDGNQYFCVKAGTRAKINYNLFGTDPKQTGSEFKIVFKTTNVRDASTTFLSCIPVMDDKVGLEMNVHEANIYSSTSSLYFPYSEEDIIEYEFNINALDTKTEGATSIVMTYEDGVGGRPMIYNDVHRLYQYAPVPITIGSDDCDVHVYRMKAYSASLTDTDILSNFIADARDSDDMIARYERNQIYDENNSLTPESVAKACPDLRIIKIEAPHFTNDKKDFVKDTSMQCIYTNGDPVLDNWKFTNCYHAGQGTTSNEYGFAARNIDVICSFDGIHQVNSKIKLDPNYKTTLELGDGSKTTDGTGKISLTRNSVPNNWWNIKVNVASSNMATNALGQKRFNDYLPYESPAHRRDPKVKNSMEFVNCVIFLKENDPDTSTHREFQDTDWHFYCLGNIGDSKKTDVTRAYDPDDMKEFCIEISDNTLPNSAFQTGVTNSDGSMKYPISKEEWKTGNTAYDNLYNKWDSSFEFRYDCCGDSKDGSAISTDEEKEKIRTNNRQIWRDFYEFVITSSDEDFVAHLGDWVIKEATLYFYLVTLRYSMIDNRAKNVFPHWAKHYMSTSEAAEAGDKAQYYTIDDAAAAIHDGYRFDFWAYDMDTQLGINNSGELVFPYGKEDTDYKEDGNPSSGYVFNAAESTLWCRIRDLMQSQLRNIYQSVDANCWSDTHLINEYKAWQYQFPEELWRLHYDRLYFRTYRAGTVRFLQEMMNGRGMYHLAQWERDQHAYMGTKFVHTDVKSDQIMFRCNTPKQAVVKPDYTLRIIPYSDMYISVLYGNSANPTQVRAKAGQEYEITTNLTNMDDTAVLIYCASRIQALNDLSACYIHDNDFSKASKLKTLIIGSDKEGYQNSFLTNLNMGNNTLLEELDVQNCPNLTGSINLSACENLLKLNASGTIISSVSFATHGKITHAYLPSTINTLTFRDLQNLTDLVIPSYENLETFICRNSKVDALGIIQKAIKSLKTVTVTGINWNLENTDILKALSKLSGKDENEFNTEHSVLTGAIHVPVIRNQELLEYVGNDTQKGIWTGLEITYDSLIVQYKITCVNADEAHTVLDEQYVDIGADGEDPLTRAVNPIKTPTIPSTVENDFTFKHWDAAFTKVFADRTITAVYEPSVRSYTVQYILKANKNAAETVLQSSTGPYGSTIEYEGDIPKYTAEESAFKYYLFKEWDKSGLITGDKKIYTVFDSCTYTDGYFDGKDLENLSEVELYTLMKMNLEQSKTTSGDVLNFKLGVDYNYDDVESKEFISETTEFDGTNYIDTNTTIMDKDRDFTFAIDFEFNDGNTSGATLAQCFQSNGSNGFRLWYSSNVNLNWGTKSTNPAGIADRELVVIRHKAGSEQVYIYCSNLTGNEVSTTTLAAIRIPVIPSTLVFGCSKADDGEYEKYAKGKIHWAKLWYADLGENECKEIAAWVHETIPMMVAKYKEYYLSDNATKRANITFIGKNLLSTNHSYGSISGGWSKSPLNTWLNTRLPKAISPLWKSLIRKVNVYANNANKDKSTSMSECYFFIPSIYEIDPTVTNEPYTSETDATISFMTSDISRQRAKVSTPEKYEAYPTRSANVDQNVGTWQWGVDGGEDNPGKVDGYFYPQVAGVLFMFSISCEA</sequence>
<protein>
    <submittedName>
        <fullName evidence="1">Uncharacterized protein</fullName>
    </submittedName>
</protein>
<proteinExistence type="predicted"/>
<organism evidence="1">
    <name type="scientific">Siphoviridae sp. ctlNl18</name>
    <dbReference type="NCBI Taxonomy" id="2827928"/>
    <lineage>
        <taxon>Viruses</taxon>
        <taxon>Duplodnaviria</taxon>
        <taxon>Heunggongvirae</taxon>
        <taxon>Uroviricota</taxon>
        <taxon>Caudoviricetes</taxon>
    </lineage>
</organism>
<dbReference type="EMBL" id="BK032741">
    <property type="protein sequence ID" value="DAF57865.1"/>
    <property type="molecule type" value="Genomic_DNA"/>
</dbReference>
<dbReference type="SUPFAM" id="SSF52058">
    <property type="entry name" value="L domain-like"/>
    <property type="match status" value="1"/>
</dbReference>
<dbReference type="InterPro" id="IPR032675">
    <property type="entry name" value="LRR_dom_sf"/>
</dbReference>
<evidence type="ECO:0000313" key="1">
    <source>
        <dbReference type="EMBL" id="DAF57865.1"/>
    </source>
</evidence>